<dbReference type="EMBL" id="QSOE01000205">
    <property type="protein sequence ID" value="RGI75860.1"/>
    <property type="molecule type" value="Genomic_DNA"/>
</dbReference>
<feature type="domain" description="YspA cpYpsA-related SLOG" evidence="1">
    <location>
        <begin position="3"/>
        <end position="67"/>
    </location>
</feature>
<organism evidence="2 3">
    <name type="scientific">Anaerobutyricum hallii</name>
    <dbReference type="NCBI Taxonomy" id="39488"/>
    <lineage>
        <taxon>Bacteria</taxon>
        <taxon>Bacillati</taxon>
        <taxon>Bacillota</taxon>
        <taxon>Clostridia</taxon>
        <taxon>Lachnospirales</taxon>
        <taxon>Lachnospiraceae</taxon>
        <taxon>Anaerobutyricum</taxon>
    </lineage>
</organism>
<gene>
    <name evidence="2" type="ORF">DXD91_15730</name>
</gene>
<dbReference type="RefSeq" id="WP_117983774.1">
    <property type="nucleotide sequence ID" value="NZ_CATVSP010000120.1"/>
</dbReference>
<sequence>MIRLIIAGPRDYYDQEKVFRDIHTFQGKFGIDEIISGGASGVDKLAEEYAFLHQIPFKLFQADWEKYGKAAGPIRNRKMAEYANALLAFDKGTKGTRNMIQMARKYHLRGIIVEIGKGVMG</sequence>
<dbReference type="SUPFAM" id="SSF102405">
    <property type="entry name" value="MCP/YpsA-like"/>
    <property type="match status" value="1"/>
</dbReference>
<dbReference type="AlphaFoldDB" id="A0A374MYK1"/>
<comment type="caution">
    <text evidence="2">The sequence shown here is derived from an EMBL/GenBank/DDBJ whole genome shotgun (WGS) entry which is preliminary data.</text>
</comment>
<evidence type="ECO:0000259" key="1">
    <source>
        <dbReference type="Pfam" id="PF10686"/>
    </source>
</evidence>
<protein>
    <submittedName>
        <fullName evidence="2">DUF2493 domain-containing protein</fullName>
    </submittedName>
</protein>
<evidence type="ECO:0000313" key="3">
    <source>
        <dbReference type="Proteomes" id="UP000262524"/>
    </source>
</evidence>
<dbReference type="InterPro" id="IPR019627">
    <property type="entry name" value="YAcAr"/>
</dbReference>
<proteinExistence type="predicted"/>
<reference evidence="2 3" key="1">
    <citation type="submission" date="2018-08" db="EMBL/GenBank/DDBJ databases">
        <title>A genome reference for cultivated species of the human gut microbiota.</title>
        <authorList>
            <person name="Zou Y."/>
            <person name="Xue W."/>
            <person name="Luo G."/>
        </authorList>
    </citation>
    <scope>NUCLEOTIDE SEQUENCE [LARGE SCALE GENOMIC DNA]</scope>
    <source>
        <strain evidence="2 3">TM10-1AC</strain>
    </source>
</reference>
<dbReference type="Pfam" id="PF10686">
    <property type="entry name" value="YAcAr"/>
    <property type="match status" value="1"/>
</dbReference>
<name>A0A374MYK1_9FIRM</name>
<dbReference type="Proteomes" id="UP000262524">
    <property type="component" value="Unassembled WGS sequence"/>
</dbReference>
<evidence type="ECO:0000313" key="2">
    <source>
        <dbReference type="EMBL" id="RGI75860.1"/>
    </source>
</evidence>
<accession>A0A374MYK1</accession>